<accession>U9UZL8</accession>
<keyword evidence="1" id="KW-0175">Coiled coil</keyword>
<feature type="compositionally biased region" description="Low complexity" evidence="2">
    <location>
        <begin position="478"/>
        <end position="489"/>
    </location>
</feature>
<feature type="coiled-coil region" evidence="1">
    <location>
        <begin position="1"/>
        <end position="52"/>
    </location>
</feature>
<evidence type="ECO:0000256" key="2">
    <source>
        <dbReference type="SAM" id="MobiDB-lite"/>
    </source>
</evidence>
<evidence type="ECO:0000256" key="1">
    <source>
        <dbReference type="SAM" id="Coils"/>
    </source>
</evidence>
<sequence length="518" mass="58972">MESLKELNSRLLIEITDLRNEYAKIKAENTKLKHVIEEKAELRSRFEELERRNKPERLVLETYVSTSYPLGRTSSKGLSKCVPNAAQPRSLHKEVIGTQVPRSTQTQEFIPTHSEEKMPQELNMVIQPCNRSHKKKGMDELKHELFKPFSEPESSSINHNNVTEVSETACPGKVTYDSIDEASQHLAQLCDKAIDAEERANRANQEEILCWCLYWKDFRVQLDEIISKDKFGEKKARSLLYDSITKQLNLLRKQRSQELGLQLRYISRDSLRKKTQRAEKIYRLFGKVGMDKIKYIKSYSANSISELTNEQIQEVIDYGITLEKLPLVTNDHATEISETARPGKSLSENMTSENFDGVQNNVYSKNGVNISATPNDLFLIKNESEKIDHVTEISETARPGKPLPENIASKIFDSVQNNTSPKNEVNVSATPNDLLLIKNESDIDADDSQCSDPHTLRDIPAFTSIPVTMRESNRWKGDTLSSDSSSDSSSETETESCTDSESEYNDYDAAEFYIKSFM</sequence>
<feature type="region of interest" description="Disordered" evidence="2">
    <location>
        <begin position="473"/>
        <end position="503"/>
    </location>
</feature>
<evidence type="ECO:0000313" key="3">
    <source>
        <dbReference type="EMBL" id="ESA21046.1"/>
    </source>
</evidence>
<organism evidence="3">
    <name type="scientific">Rhizophagus irregularis (strain DAOM 181602 / DAOM 197198 / MUCL 43194)</name>
    <name type="common">Arbuscular mycorrhizal fungus</name>
    <name type="synonym">Glomus intraradices</name>
    <dbReference type="NCBI Taxonomy" id="747089"/>
    <lineage>
        <taxon>Eukaryota</taxon>
        <taxon>Fungi</taxon>
        <taxon>Fungi incertae sedis</taxon>
        <taxon>Mucoromycota</taxon>
        <taxon>Glomeromycotina</taxon>
        <taxon>Glomeromycetes</taxon>
        <taxon>Glomerales</taxon>
        <taxon>Glomeraceae</taxon>
        <taxon>Rhizophagus</taxon>
    </lineage>
</organism>
<reference evidence="3" key="1">
    <citation type="submission" date="2013-07" db="EMBL/GenBank/DDBJ databases">
        <title>The genome of an arbuscular mycorrhizal fungus provides insights into the evolution of the oldest plant symbiosis.</title>
        <authorList>
            <consortium name="DOE Joint Genome Institute"/>
            <person name="Tisserant E."/>
            <person name="Malbreil M."/>
            <person name="Kuo A."/>
            <person name="Kohler A."/>
            <person name="Symeonidi A."/>
            <person name="Balestrini R."/>
            <person name="Charron P."/>
            <person name="Duensing N."/>
            <person name="Frei-dit-Frey N."/>
            <person name="Gianinazzi-Pearson V."/>
            <person name="Gilbert B."/>
            <person name="Handa Y."/>
            <person name="Hijri M."/>
            <person name="Kaul R."/>
            <person name="Kawaguchi M."/>
            <person name="Krajinski F."/>
            <person name="Lammers P."/>
            <person name="Lapierre D."/>
            <person name="Masclaux F.G."/>
            <person name="Murat C."/>
            <person name="Morin E."/>
            <person name="Ndikumana S."/>
            <person name="Pagni M."/>
            <person name="Petitpierre D."/>
            <person name="Requena N."/>
            <person name="Rosikiewicz P."/>
            <person name="Riley R."/>
            <person name="Saito K."/>
            <person name="San Clemente H."/>
            <person name="Shapiro H."/>
            <person name="van Tuinen D."/>
            <person name="Becard G."/>
            <person name="Bonfante P."/>
            <person name="Paszkowski U."/>
            <person name="Shachar-Hill Y."/>
            <person name="Young J.P."/>
            <person name="Sanders I.R."/>
            <person name="Henrissat B."/>
            <person name="Rensing S.A."/>
            <person name="Grigoriev I.V."/>
            <person name="Corradi N."/>
            <person name="Roux C."/>
            <person name="Martin F."/>
        </authorList>
    </citation>
    <scope>NUCLEOTIDE SEQUENCE</scope>
    <source>
        <strain evidence="3">DAOM 197198</strain>
    </source>
</reference>
<dbReference type="AlphaFoldDB" id="U9UZL8"/>
<feature type="compositionally biased region" description="Acidic residues" evidence="2">
    <location>
        <begin position="490"/>
        <end position="503"/>
    </location>
</feature>
<dbReference type="VEuPathDB" id="FungiDB:RhiirFUN_025340"/>
<dbReference type="EMBL" id="KI276781">
    <property type="protein sequence ID" value="ESA21046.1"/>
    <property type="molecule type" value="Genomic_DNA"/>
</dbReference>
<protein>
    <submittedName>
        <fullName evidence="3">Uncharacterized protein</fullName>
    </submittedName>
</protein>
<gene>
    <name evidence="3" type="ORF">GLOINDRAFT_17887</name>
</gene>
<feature type="coiled-coil region" evidence="1">
    <location>
        <begin position="179"/>
        <end position="206"/>
    </location>
</feature>
<dbReference type="HOGENOM" id="CLU_596029_0_0_1"/>
<name>U9UZL8_RHIID</name>
<proteinExistence type="predicted"/>